<organism evidence="3 4">
    <name type="scientific">Saccoglossus kowalevskii</name>
    <name type="common">Acorn worm</name>
    <dbReference type="NCBI Taxonomy" id="10224"/>
    <lineage>
        <taxon>Eukaryota</taxon>
        <taxon>Metazoa</taxon>
        <taxon>Hemichordata</taxon>
        <taxon>Enteropneusta</taxon>
        <taxon>Harrimaniidae</taxon>
        <taxon>Saccoglossus</taxon>
    </lineage>
</organism>
<dbReference type="PANTHER" id="PTHR13710">
    <property type="entry name" value="DNA HELICASE RECQ FAMILY MEMBER"/>
    <property type="match status" value="1"/>
</dbReference>
<feature type="domain" description="Helicase ATP-binding" evidence="2">
    <location>
        <begin position="1"/>
        <end position="116"/>
    </location>
</feature>
<dbReference type="SUPFAM" id="SSF52540">
    <property type="entry name" value="P-loop containing nucleoside triphosphate hydrolases"/>
    <property type="match status" value="1"/>
</dbReference>
<dbReference type="InterPro" id="IPR014001">
    <property type="entry name" value="Helicase_ATP-bd"/>
</dbReference>
<evidence type="ECO:0000313" key="4">
    <source>
        <dbReference type="RefSeq" id="XP_006818814.1"/>
    </source>
</evidence>
<evidence type="ECO:0000259" key="2">
    <source>
        <dbReference type="PROSITE" id="PS51192"/>
    </source>
</evidence>
<comment type="similarity">
    <text evidence="1">Belongs to the helicase family. RecQ subfamily.</text>
</comment>
<protein>
    <submittedName>
        <fullName evidence="4">ATP-dependent DNA helicase Q-like 3-like</fullName>
    </submittedName>
</protein>
<keyword evidence="3" id="KW-1185">Reference proteome</keyword>
<sequence>MTKKSKKRDFKRYKRVSTTVKILDGEFTAVFFSPEAINLEPWRSMFNNKEYRKRLCLVALDEVHCLAEWGDSFRPAYKQAAILRSLTTCPMIVMTATITEKMKQTILSDLLLVDVKTIAVIPDRTSKVQ</sequence>
<dbReference type="PROSITE" id="PS51192">
    <property type="entry name" value="HELICASE_ATP_BIND_1"/>
    <property type="match status" value="1"/>
</dbReference>
<dbReference type="RefSeq" id="XP_006818814.1">
    <property type="nucleotide sequence ID" value="XM_006818751.1"/>
</dbReference>
<proteinExistence type="inferred from homology"/>
<dbReference type="Pfam" id="PF00270">
    <property type="entry name" value="DEAD"/>
    <property type="match status" value="1"/>
</dbReference>
<dbReference type="Gene3D" id="3.40.50.300">
    <property type="entry name" value="P-loop containing nucleotide triphosphate hydrolases"/>
    <property type="match status" value="1"/>
</dbReference>
<dbReference type="Proteomes" id="UP000694865">
    <property type="component" value="Unplaced"/>
</dbReference>
<dbReference type="InterPro" id="IPR011545">
    <property type="entry name" value="DEAD/DEAH_box_helicase_dom"/>
</dbReference>
<dbReference type="InterPro" id="IPR027417">
    <property type="entry name" value="P-loop_NTPase"/>
</dbReference>
<evidence type="ECO:0000256" key="1">
    <source>
        <dbReference type="ARBA" id="ARBA00005446"/>
    </source>
</evidence>
<reference evidence="4" key="1">
    <citation type="submission" date="2025-08" db="UniProtKB">
        <authorList>
            <consortium name="RefSeq"/>
        </authorList>
    </citation>
    <scope>IDENTIFICATION</scope>
    <source>
        <tissue evidence="4">Testes</tissue>
    </source>
</reference>
<evidence type="ECO:0000313" key="3">
    <source>
        <dbReference type="Proteomes" id="UP000694865"/>
    </source>
</evidence>
<dbReference type="PANTHER" id="PTHR13710:SF157">
    <property type="entry name" value="DNA HELICASE"/>
    <property type="match status" value="1"/>
</dbReference>
<dbReference type="GeneID" id="102801170"/>
<accession>A0ABM0MFM3</accession>
<name>A0ABM0MFM3_SACKO</name>
<gene>
    <name evidence="4" type="primary">LOC102801170</name>
</gene>